<evidence type="ECO:0000313" key="6">
    <source>
        <dbReference type="Proteomes" id="UP000434223"/>
    </source>
</evidence>
<dbReference type="InterPro" id="IPR009057">
    <property type="entry name" value="Homeodomain-like_sf"/>
</dbReference>
<keyword evidence="3" id="KW-0804">Transcription</keyword>
<dbReference type="PROSITE" id="PS00041">
    <property type="entry name" value="HTH_ARAC_FAMILY_1"/>
    <property type="match status" value="1"/>
</dbReference>
<evidence type="ECO:0000256" key="2">
    <source>
        <dbReference type="ARBA" id="ARBA00023125"/>
    </source>
</evidence>
<proteinExistence type="predicted"/>
<dbReference type="GO" id="GO:0003700">
    <property type="term" value="F:DNA-binding transcription factor activity"/>
    <property type="evidence" value="ECO:0007669"/>
    <property type="project" value="InterPro"/>
</dbReference>
<gene>
    <name evidence="5" type="ORF">GNE07_22490</name>
</gene>
<comment type="caution">
    <text evidence="5">The sequence shown here is derived from an EMBL/GenBank/DDBJ whole genome shotgun (WGS) entry which is preliminary data.</text>
</comment>
<dbReference type="PRINTS" id="PR00032">
    <property type="entry name" value="HTHARAC"/>
</dbReference>
<organism evidence="5 6">
    <name type="scientific">Hungatella hathewayi</name>
    <dbReference type="NCBI Taxonomy" id="154046"/>
    <lineage>
        <taxon>Bacteria</taxon>
        <taxon>Bacillati</taxon>
        <taxon>Bacillota</taxon>
        <taxon>Clostridia</taxon>
        <taxon>Lachnospirales</taxon>
        <taxon>Lachnospiraceae</taxon>
        <taxon>Hungatella</taxon>
    </lineage>
</organism>
<dbReference type="InterPro" id="IPR018060">
    <property type="entry name" value="HTH_AraC"/>
</dbReference>
<dbReference type="SUPFAM" id="SSF46689">
    <property type="entry name" value="Homeodomain-like"/>
    <property type="match status" value="2"/>
</dbReference>
<evidence type="ECO:0000259" key="4">
    <source>
        <dbReference type="PROSITE" id="PS01124"/>
    </source>
</evidence>
<accession>A0AAW9WLF1</accession>
<evidence type="ECO:0000256" key="1">
    <source>
        <dbReference type="ARBA" id="ARBA00023015"/>
    </source>
</evidence>
<evidence type="ECO:0000256" key="3">
    <source>
        <dbReference type="ARBA" id="ARBA00023163"/>
    </source>
</evidence>
<dbReference type="InterPro" id="IPR018062">
    <property type="entry name" value="HTH_AraC-typ_CS"/>
</dbReference>
<dbReference type="PANTHER" id="PTHR43280:SF2">
    <property type="entry name" value="HTH-TYPE TRANSCRIPTIONAL REGULATOR EXSA"/>
    <property type="match status" value="1"/>
</dbReference>
<dbReference type="PANTHER" id="PTHR43280">
    <property type="entry name" value="ARAC-FAMILY TRANSCRIPTIONAL REGULATOR"/>
    <property type="match status" value="1"/>
</dbReference>
<protein>
    <submittedName>
        <fullName evidence="5">Helix-turn-helix domain-containing protein</fullName>
    </submittedName>
</protein>
<dbReference type="Gene3D" id="1.10.10.60">
    <property type="entry name" value="Homeodomain-like"/>
    <property type="match status" value="2"/>
</dbReference>
<dbReference type="GO" id="GO:0043565">
    <property type="term" value="F:sequence-specific DNA binding"/>
    <property type="evidence" value="ECO:0007669"/>
    <property type="project" value="InterPro"/>
</dbReference>
<dbReference type="SMART" id="SM00342">
    <property type="entry name" value="HTH_ARAC"/>
    <property type="match status" value="1"/>
</dbReference>
<dbReference type="AlphaFoldDB" id="A0AAW9WLF1"/>
<dbReference type="InterPro" id="IPR020449">
    <property type="entry name" value="Tscrpt_reg_AraC-type_HTH"/>
</dbReference>
<dbReference type="EMBL" id="WNME01000018">
    <property type="protein sequence ID" value="MUB65797.1"/>
    <property type="molecule type" value="Genomic_DNA"/>
</dbReference>
<evidence type="ECO:0000313" key="5">
    <source>
        <dbReference type="EMBL" id="MUB65797.1"/>
    </source>
</evidence>
<dbReference type="Pfam" id="PF12833">
    <property type="entry name" value="HTH_18"/>
    <property type="match status" value="1"/>
</dbReference>
<keyword evidence="1" id="KW-0805">Transcription regulation</keyword>
<name>A0AAW9WLF1_9FIRM</name>
<feature type="domain" description="HTH araC/xylS-type" evidence="4">
    <location>
        <begin position="307"/>
        <end position="405"/>
    </location>
</feature>
<keyword evidence="2" id="KW-0238">DNA-binding</keyword>
<dbReference type="PROSITE" id="PS01124">
    <property type="entry name" value="HTH_ARAC_FAMILY_2"/>
    <property type="match status" value="1"/>
</dbReference>
<dbReference type="Proteomes" id="UP000434223">
    <property type="component" value="Unassembled WGS sequence"/>
</dbReference>
<sequence>MEEKMQVDLLEVTEAFVVSFGVNMTVIKTPDDDIGNFDLGIRRTFRKEESAGQTVKHLYRICREGALYFLDDCFEMEYCLFRIPREESQYGELVLIGPYQKELVDEYQLNLLVQSHRIPMGLMAELQEYYHAVPVILLYETWMSVLTAMVRKLYGDREVEIVLRESLDEYGDTNIVSSHPDEPLAVKLIEDRYKAEEELMAAITQGNMEKALKAQGKFRNFQIARRYKDPARNFRNLMITANTLCRKAAQAGGVHPVHIDELSCKCAKKIETLMTKQEADRFNLEMVRKYCMLVRNYSLQGYSPLVQKVVNHIDLNLVSDLSLRNLAAEFNVNPSYLSSLFKKEMSVTITAYVNQQRMKQAIRYLNTTNMQIQNIAADVGISDVNYFSKLFKRATGKTPSEYRELILVRSQL</sequence>
<reference evidence="5 6" key="1">
    <citation type="submission" date="2019-09" db="EMBL/GenBank/DDBJ databases">
        <title>Draft genome sequencing of Hungatella hathewayi 123Y-2.</title>
        <authorList>
            <person name="Lv Q."/>
            <person name="Li S."/>
        </authorList>
    </citation>
    <scope>NUCLEOTIDE SEQUENCE [LARGE SCALE GENOMIC DNA]</scope>
    <source>
        <strain evidence="5 6">123Y-2</strain>
    </source>
</reference>